<dbReference type="AlphaFoldDB" id="A0A8X6UCG8"/>
<organism evidence="2 3">
    <name type="scientific">Nephila pilipes</name>
    <name type="common">Giant wood spider</name>
    <name type="synonym">Nephila maculata</name>
    <dbReference type="NCBI Taxonomy" id="299642"/>
    <lineage>
        <taxon>Eukaryota</taxon>
        <taxon>Metazoa</taxon>
        <taxon>Ecdysozoa</taxon>
        <taxon>Arthropoda</taxon>
        <taxon>Chelicerata</taxon>
        <taxon>Arachnida</taxon>
        <taxon>Araneae</taxon>
        <taxon>Araneomorphae</taxon>
        <taxon>Entelegynae</taxon>
        <taxon>Araneoidea</taxon>
        <taxon>Nephilidae</taxon>
        <taxon>Nephila</taxon>
    </lineage>
</organism>
<comment type="caution">
    <text evidence="2">The sequence shown here is derived from an EMBL/GenBank/DDBJ whole genome shotgun (WGS) entry which is preliminary data.</text>
</comment>
<dbReference type="Proteomes" id="UP000887013">
    <property type="component" value="Unassembled WGS sequence"/>
</dbReference>
<protein>
    <submittedName>
        <fullName evidence="2">Uncharacterized protein</fullName>
    </submittedName>
</protein>
<feature type="region of interest" description="Disordered" evidence="1">
    <location>
        <begin position="35"/>
        <end position="68"/>
    </location>
</feature>
<reference evidence="2" key="1">
    <citation type="submission" date="2020-08" db="EMBL/GenBank/DDBJ databases">
        <title>Multicomponent nature underlies the extraordinary mechanical properties of spider dragline silk.</title>
        <authorList>
            <person name="Kono N."/>
            <person name="Nakamura H."/>
            <person name="Mori M."/>
            <person name="Yoshida Y."/>
            <person name="Ohtoshi R."/>
            <person name="Malay A.D."/>
            <person name="Moran D.A.P."/>
            <person name="Tomita M."/>
            <person name="Numata K."/>
            <person name="Arakawa K."/>
        </authorList>
    </citation>
    <scope>NUCLEOTIDE SEQUENCE</scope>
</reference>
<dbReference type="EMBL" id="BMAW01027818">
    <property type="protein sequence ID" value="GFU04265.1"/>
    <property type="molecule type" value="Genomic_DNA"/>
</dbReference>
<evidence type="ECO:0000313" key="2">
    <source>
        <dbReference type="EMBL" id="GFU04265.1"/>
    </source>
</evidence>
<keyword evidence="3" id="KW-1185">Reference proteome</keyword>
<sequence>RKEFKSYLKSELEKAKSNQYNNEISDEVLSENFNKVKNSRTESPETVSSDSSASSAWDSISPNSLKPSNSRLLKKRAIVSNAKTMCIECGETVTLDHFM</sequence>
<feature type="non-terminal residue" evidence="2">
    <location>
        <position position="1"/>
    </location>
</feature>
<evidence type="ECO:0000313" key="3">
    <source>
        <dbReference type="Proteomes" id="UP000887013"/>
    </source>
</evidence>
<accession>A0A8X6UCG8</accession>
<feature type="compositionally biased region" description="Low complexity" evidence="1">
    <location>
        <begin position="44"/>
        <end position="64"/>
    </location>
</feature>
<name>A0A8X6UCG8_NEPPI</name>
<evidence type="ECO:0000256" key="1">
    <source>
        <dbReference type="SAM" id="MobiDB-lite"/>
    </source>
</evidence>
<gene>
    <name evidence="2" type="ORF">NPIL_549251</name>
</gene>
<proteinExistence type="predicted"/>